<dbReference type="InterPro" id="IPR011709">
    <property type="entry name" value="DEAD-box_helicase_OB_fold"/>
</dbReference>
<evidence type="ECO:0000259" key="2">
    <source>
        <dbReference type="Pfam" id="PF07717"/>
    </source>
</evidence>
<dbReference type="GO" id="GO:0004386">
    <property type="term" value="F:helicase activity"/>
    <property type="evidence" value="ECO:0007669"/>
    <property type="project" value="UniProtKB-KW"/>
</dbReference>
<dbReference type="GO" id="GO:0016779">
    <property type="term" value="F:nucleotidyltransferase activity"/>
    <property type="evidence" value="ECO:0007669"/>
    <property type="project" value="UniProtKB-KW"/>
</dbReference>
<evidence type="ECO:0000256" key="1">
    <source>
        <dbReference type="ARBA" id="ARBA00022806"/>
    </source>
</evidence>
<organism evidence="3 4">
    <name type="scientific">Cajanus cajan</name>
    <name type="common">Pigeon pea</name>
    <name type="synonym">Cajanus indicus</name>
    <dbReference type="NCBI Taxonomy" id="3821"/>
    <lineage>
        <taxon>Eukaryota</taxon>
        <taxon>Viridiplantae</taxon>
        <taxon>Streptophyta</taxon>
        <taxon>Embryophyta</taxon>
        <taxon>Tracheophyta</taxon>
        <taxon>Spermatophyta</taxon>
        <taxon>Magnoliopsida</taxon>
        <taxon>eudicotyledons</taxon>
        <taxon>Gunneridae</taxon>
        <taxon>Pentapetalae</taxon>
        <taxon>rosids</taxon>
        <taxon>fabids</taxon>
        <taxon>Fabales</taxon>
        <taxon>Fabaceae</taxon>
        <taxon>Papilionoideae</taxon>
        <taxon>50 kb inversion clade</taxon>
        <taxon>NPAAA clade</taxon>
        <taxon>indigoferoid/millettioid clade</taxon>
        <taxon>Phaseoleae</taxon>
        <taxon>Cajanus</taxon>
    </lineage>
</organism>
<dbReference type="Pfam" id="PF07717">
    <property type="entry name" value="OB_NTP_bind"/>
    <property type="match status" value="1"/>
</dbReference>
<gene>
    <name evidence="3" type="ORF">KK1_001975</name>
</gene>
<keyword evidence="3" id="KW-0548">Nucleotidyltransferase</keyword>
<keyword evidence="1 3" id="KW-0547">Nucleotide-binding</keyword>
<feature type="domain" description="DEAD-box helicase OB fold" evidence="2">
    <location>
        <begin position="32"/>
        <end position="72"/>
    </location>
</feature>
<dbReference type="Gramene" id="C.cajan_01924.t">
    <property type="protein sequence ID" value="C.cajan_01924.t"/>
    <property type="gene ID" value="C.cajan_01924"/>
</dbReference>
<reference evidence="3 4" key="1">
    <citation type="journal article" date="2012" name="Nat. Biotechnol.">
        <title>Draft genome sequence of pigeonpea (Cajanus cajan), an orphan legume crop of resource-poor farmers.</title>
        <authorList>
            <person name="Varshney R.K."/>
            <person name="Chen W."/>
            <person name="Li Y."/>
            <person name="Bharti A.K."/>
            <person name="Saxena R.K."/>
            <person name="Schlueter J.A."/>
            <person name="Donoghue M.T."/>
            <person name="Azam S."/>
            <person name="Fan G."/>
            <person name="Whaley A.M."/>
            <person name="Farmer A.D."/>
            <person name="Sheridan J."/>
            <person name="Iwata A."/>
            <person name="Tuteja R."/>
            <person name="Penmetsa R.V."/>
            <person name="Wu W."/>
            <person name="Upadhyaya H.D."/>
            <person name="Yang S.P."/>
            <person name="Shah T."/>
            <person name="Saxena K.B."/>
            <person name="Michael T."/>
            <person name="McCombie W.R."/>
            <person name="Yang B."/>
            <person name="Zhang G."/>
            <person name="Yang H."/>
            <person name="Wang J."/>
            <person name="Spillane C."/>
            <person name="Cook D.R."/>
            <person name="May G.D."/>
            <person name="Xu X."/>
            <person name="Jackson S.A."/>
        </authorList>
    </citation>
    <scope>NUCLEOTIDE SEQUENCE [LARGE SCALE GENOMIC DNA]</scope>
    <source>
        <strain evidence="4">cv. Asha</strain>
    </source>
</reference>
<name>A0A151SLX4_CAJCA</name>
<dbReference type="Proteomes" id="UP000075243">
    <property type="component" value="Chromosome 11"/>
</dbReference>
<keyword evidence="1 3" id="KW-0067">ATP-binding</keyword>
<dbReference type="EC" id="2.7.7.-" evidence="3"/>
<keyword evidence="3" id="KW-0378">Hydrolase</keyword>
<dbReference type="AlphaFoldDB" id="A0A151SLX4"/>
<sequence length="273" mass="29322">MKRARDIRDQLAGLLERVEIELTSNANDLDAIKKAITSGFFPHSARLQKNGSYRTVKHSQTVHIHPTSGLVQERPLSRRSGAERSDIAMVMLSHLGLLRGWSARVVVEWSGQKVRNRAASWTDPSLSASLSDAPLVPTHVVNSDRGSSSSDAAPPVPSSDVLVSSVFFRGIATVLEMALKVKPFGPRSQFSPVFNRVADINIDEVDSRVGDVGMEKLDGEILVATTRVVEDLEGKFGEVANGKGAASMVDGIGLVEVGLVSCEDVAKRLGGEV</sequence>
<dbReference type="EMBL" id="CM003613">
    <property type="protein sequence ID" value="KYP55749.1"/>
    <property type="molecule type" value="Genomic_DNA"/>
</dbReference>
<keyword evidence="1 3" id="KW-0347">Helicase</keyword>
<proteinExistence type="predicted"/>
<accession>A0A151SLX4</accession>
<dbReference type="GO" id="GO:0016787">
    <property type="term" value="F:hydrolase activity"/>
    <property type="evidence" value="ECO:0007669"/>
    <property type="project" value="UniProtKB-KW"/>
</dbReference>
<evidence type="ECO:0000313" key="3">
    <source>
        <dbReference type="EMBL" id="KYP55749.1"/>
    </source>
</evidence>
<keyword evidence="3" id="KW-0808">Transferase</keyword>
<protein>
    <submittedName>
        <fullName evidence="3">Pre-mRNA-splicing factor ATP-dependent RNA helicase DHX16</fullName>
        <ecNumber evidence="3">2.7.7.-</ecNumber>
        <ecNumber evidence="3">3.6.1.3</ecNumber>
    </submittedName>
</protein>
<evidence type="ECO:0000313" key="4">
    <source>
        <dbReference type="Proteomes" id="UP000075243"/>
    </source>
</evidence>
<keyword evidence="4" id="KW-1185">Reference proteome</keyword>
<dbReference type="STRING" id="3821.A0A151SLX4"/>
<dbReference type="EC" id="3.6.1.3" evidence="3"/>